<dbReference type="PROSITE" id="PS51318">
    <property type="entry name" value="TAT"/>
    <property type="match status" value="1"/>
</dbReference>
<comment type="caution">
    <text evidence="2">The sequence shown here is derived from an EMBL/GenBank/DDBJ whole genome shotgun (WGS) entry which is preliminary data.</text>
</comment>
<dbReference type="Gene3D" id="3.40.190.10">
    <property type="entry name" value="Periplasmic binding protein-like II"/>
    <property type="match status" value="1"/>
</dbReference>
<dbReference type="CDD" id="cd07012">
    <property type="entry name" value="PBP2_Bug_TTT"/>
    <property type="match status" value="1"/>
</dbReference>
<dbReference type="RefSeq" id="WP_083671389.1">
    <property type="nucleotide sequence ID" value="NZ_CP015584.1"/>
</dbReference>
<gene>
    <name evidence="2" type="ORF">RQ831_20050</name>
</gene>
<dbReference type="InterPro" id="IPR042100">
    <property type="entry name" value="Bug_dom1"/>
</dbReference>
<reference evidence="2 3" key="1">
    <citation type="journal article" date="2019" name="Microb. Pathog.">
        <title>Comparison of VITEK 2, MALDI-TOF MS, 16S rRNA gene sequencing, and whole-genome sequencing for identification of Roseomonas mucosa.</title>
        <authorList>
            <person name="Rudolph W.W."/>
            <person name="Gunzer F."/>
            <person name="Trauth M."/>
            <person name="Bunk B."/>
            <person name="Bigge R."/>
            <person name="Schrottner P."/>
        </authorList>
    </citation>
    <scope>NUCLEOTIDE SEQUENCE [LARGE SCALE GENOMIC DNA]</scope>
    <source>
        <strain evidence="2 3">DSM 103800</strain>
    </source>
</reference>
<comment type="similarity">
    <text evidence="1">Belongs to the UPF0065 (bug) family.</text>
</comment>
<dbReference type="PIRSF" id="PIRSF017082">
    <property type="entry name" value="YflP"/>
    <property type="match status" value="1"/>
</dbReference>
<dbReference type="SUPFAM" id="SSF53850">
    <property type="entry name" value="Periplasmic binding protein-like II"/>
    <property type="match status" value="1"/>
</dbReference>
<dbReference type="InterPro" id="IPR005064">
    <property type="entry name" value="BUG"/>
</dbReference>
<organism evidence="2 3">
    <name type="scientific">Roseomonas gilardii</name>
    <dbReference type="NCBI Taxonomy" id="257708"/>
    <lineage>
        <taxon>Bacteria</taxon>
        <taxon>Pseudomonadati</taxon>
        <taxon>Pseudomonadota</taxon>
        <taxon>Alphaproteobacteria</taxon>
        <taxon>Acetobacterales</taxon>
        <taxon>Roseomonadaceae</taxon>
        <taxon>Roseomonas</taxon>
    </lineage>
</organism>
<name>A0ABU3MKR6_9PROT</name>
<dbReference type="EMBL" id="JAVVDO010000051">
    <property type="protein sequence ID" value="MDT8333347.1"/>
    <property type="molecule type" value="Genomic_DNA"/>
</dbReference>
<dbReference type="Gene3D" id="3.40.190.150">
    <property type="entry name" value="Bordetella uptake gene, domain 1"/>
    <property type="match status" value="1"/>
</dbReference>
<dbReference type="InterPro" id="IPR006311">
    <property type="entry name" value="TAT_signal"/>
</dbReference>
<sequence>MPKSDIDRRALLRGLTAFGTLGLAGMPAMAQEDWPKRPIRIIVPQPPGGNLDLLVRAVSEGLRPVLGQPVVVENRAGGNSVIGLEACAQAAPDGSTFCAVNVEVMTTMPFIEPQLYQRFASIEPVTQLATSPSVVLASLEAPPGNLKDFIAWARGRKGLNYGSSGAGSTPNLLWEWIKKTEGIELEHVPYRGVADAIRELSAGRVQASYVGMAVAMPQIQAGRIRPLAVLGDRRLPDLPETPSMAELGYDFPYAGAWWGLAAPPGIDAGISTRLAAAVRQVVTDEEFRRRVLLPQYFHGVGNSPGEFKALIARDRSSGEALVRLTGVASKG</sequence>
<dbReference type="PANTHER" id="PTHR42928">
    <property type="entry name" value="TRICARBOXYLATE-BINDING PROTEIN"/>
    <property type="match status" value="1"/>
</dbReference>
<accession>A0ABU3MKR6</accession>
<protein>
    <submittedName>
        <fullName evidence="2">Tripartite tricarboxylate transporter substrate binding protein</fullName>
    </submittedName>
</protein>
<proteinExistence type="inferred from homology"/>
<dbReference type="Proteomes" id="UP001258945">
    <property type="component" value="Unassembled WGS sequence"/>
</dbReference>
<keyword evidence="3" id="KW-1185">Reference proteome</keyword>
<dbReference type="Pfam" id="PF03401">
    <property type="entry name" value="TctC"/>
    <property type="match status" value="1"/>
</dbReference>
<evidence type="ECO:0000256" key="1">
    <source>
        <dbReference type="ARBA" id="ARBA00006987"/>
    </source>
</evidence>
<evidence type="ECO:0000313" key="3">
    <source>
        <dbReference type="Proteomes" id="UP001258945"/>
    </source>
</evidence>
<dbReference type="PANTHER" id="PTHR42928:SF5">
    <property type="entry name" value="BLR1237 PROTEIN"/>
    <property type="match status" value="1"/>
</dbReference>
<evidence type="ECO:0000313" key="2">
    <source>
        <dbReference type="EMBL" id="MDT8333347.1"/>
    </source>
</evidence>